<sequence>MKQAALRISRGPSAGASPRPWRKGRALWPDPYPGTEEPTLDDLFNDDVMQCVMISDRVAHESLASLIETTRGRLGL</sequence>
<gene>
    <name evidence="2" type="ORF">ROR02_05360</name>
</gene>
<evidence type="ECO:0000313" key="2">
    <source>
        <dbReference type="EMBL" id="GEO80405.1"/>
    </source>
</evidence>
<dbReference type="RefSeq" id="WP_147162467.1">
    <property type="nucleotide sequence ID" value="NZ_BJZO01000009.1"/>
</dbReference>
<accession>A0A512H4L3</accession>
<organism evidence="2 3">
    <name type="scientific">Pararhodospirillum oryzae</name>
    <dbReference type="NCBI Taxonomy" id="478448"/>
    <lineage>
        <taxon>Bacteria</taxon>
        <taxon>Pseudomonadati</taxon>
        <taxon>Pseudomonadota</taxon>
        <taxon>Alphaproteobacteria</taxon>
        <taxon>Rhodospirillales</taxon>
        <taxon>Rhodospirillaceae</taxon>
        <taxon>Pararhodospirillum</taxon>
    </lineage>
</organism>
<feature type="region of interest" description="Disordered" evidence="1">
    <location>
        <begin position="1"/>
        <end position="34"/>
    </location>
</feature>
<comment type="caution">
    <text evidence="2">The sequence shown here is derived from an EMBL/GenBank/DDBJ whole genome shotgun (WGS) entry which is preliminary data.</text>
</comment>
<protein>
    <submittedName>
        <fullName evidence="2">Uncharacterized protein</fullName>
    </submittedName>
</protein>
<evidence type="ECO:0000313" key="3">
    <source>
        <dbReference type="Proteomes" id="UP000321567"/>
    </source>
</evidence>
<keyword evidence="3" id="KW-1185">Reference proteome</keyword>
<dbReference type="EMBL" id="BJZO01000009">
    <property type="protein sequence ID" value="GEO80405.1"/>
    <property type="molecule type" value="Genomic_DNA"/>
</dbReference>
<name>A0A512H4L3_9PROT</name>
<reference evidence="2 3" key="1">
    <citation type="submission" date="2019-07" db="EMBL/GenBank/DDBJ databases">
        <title>Whole genome shotgun sequence of Rhodospirillum oryzae NBRC 107573.</title>
        <authorList>
            <person name="Hosoyama A."/>
            <person name="Uohara A."/>
            <person name="Ohji S."/>
            <person name="Ichikawa N."/>
        </authorList>
    </citation>
    <scope>NUCLEOTIDE SEQUENCE [LARGE SCALE GENOMIC DNA]</scope>
    <source>
        <strain evidence="2 3">NBRC 107573</strain>
    </source>
</reference>
<proteinExistence type="predicted"/>
<dbReference type="AlphaFoldDB" id="A0A512H4L3"/>
<evidence type="ECO:0000256" key="1">
    <source>
        <dbReference type="SAM" id="MobiDB-lite"/>
    </source>
</evidence>
<dbReference type="Proteomes" id="UP000321567">
    <property type="component" value="Unassembled WGS sequence"/>
</dbReference>
<dbReference type="OrthoDB" id="7359191at2"/>